<sequence length="67" mass="7720">MFLVKFNVLSQFLLLEEARSFGRKKQDVTLTIMTSNGIEGNDNRKTCIGIEIATLLSEKSMWKRIVR</sequence>
<dbReference type="Gramene" id="rna-AYBTSS11_LOCUS16424">
    <property type="protein sequence ID" value="CAJ1955994.1"/>
    <property type="gene ID" value="gene-AYBTSS11_LOCUS16424"/>
</dbReference>
<dbReference type="AlphaFoldDB" id="A0AA86SYV7"/>
<name>A0AA86SYV7_9FABA</name>
<gene>
    <name evidence="1" type="ORF">AYBTSS11_LOCUS16424</name>
</gene>
<dbReference type="EMBL" id="OY731402">
    <property type="protein sequence ID" value="CAJ1955994.1"/>
    <property type="molecule type" value="Genomic_DNA"/>
</dbReference>
<keyword evidence="2" id="KW-1185">Reference proteome</keyword>
<protein>
    <submittedName>
        <fullName evidence="1">Uncharacterized protein</fullName>
    </submittedName>
</protein>
<evidence type="ECO:0000313" key="2">
    <source>
        <dbReference type="Proteomes" id="UP001189624"/>
    </source>
</evidence>
<organism evidence="1 2">
    <name type="scientific">Sphenostylis stenocarpa</name>
    <dbReference type="NCBI Taxonomy" id="92480"/>
    <lineage>
        <taxon>Eukaryota</taxon>
        <taxon>Viridiplantae</taxon>
        <taxon>Streptophyta</taxon>
        <taxon>Embryophyta</taxon>
        <taxon>Tracheophyta</taxon>
        <taxon>Spermatophyta</taxon>
        <taxon>Magnoliopsida</taxon>
        <taxon>eudicotyledons</taxon>
        <taxon>Gunneridae</taxon>
        <taxon>Pentapetalae</taxon>
        <taxon>rosids</taxon>
        <taxon>fabids</taxon>
        <taxon>Fabales</taxon>
        <taxon>Fabaceae</taxon>
        <taxon>Papilionoideae</taxon>
        <taxon>50 kb inversion clade</taxon>
        <taxon>NPAAA clade</taxon>
        <taxon>indigoferoid/millettioid clade</taxon>
        <taxon>Phaseoleae</taxon>
        <taxon>Sphenostylis</taxon>
    </lineage>
</organism>
<evidence type="ECO:0000313" key="1">
    <source>
        <dbReference type="EMBL" id="CAJ1955994.1"/>
    </source>
</evidence>
<reference evidence="1" key="1">
    <citation type="submission" date="2023-10" db="EMBL/GenBank/DDBJ databases">
        <authorList>
            <person name="Domelevo Entfellner J.-B."/>
        </authorList>
    </citation>
    <scope>NUCLEOTIDE SEQUENCE</scope>
</reference>
<accession>A0AA86SYV7</accession>
<dbReference type="Proteomes" id="UP001189624">
    <property type="component" value="Chromosome 5"/>
</dbReference>
<proteinExistence type="predicted"/>